<sequence>MKTKSNISSEAEEQSDVSVLDVKMGHTLLRVLELFLLNTLLYVHAEVENPKPRLTVDTNIIHRKNNVTLTCSVEGSAVWKYDWFKRTSDSSEAQSIRNGVPENITHVSEEGLYHCRGRRGDPPFYTEYSNEVAIQKYVSNKASLTLQPNWPQIFRGETITLRCQIEGGGDTDWTYQWIPDRLNTPPTNSEYRISSATESDSGDYWCMGRRDSYSFTEWSDPITLTVSLNRPKAELSADDRDIPVGGSVTLTCSVKTSSSGWKYFWYRGEKTSEPLNTQDVLLSTGQISVSQEGVYWCRGGRGEPDYYTEYSDSISINKNVVNKAVVTLQPNWSEIFSGETITLRCEIKNGGDTEWEYEWITTSSEKPSNQNEVSIRSASVSHSGDYRCKGRKKNKQSTDWSDPIKLTVSDEKPKPVLTVSPLWLNAGDSVTLNCEVEHPSAGWRFYWYKAVPKLPNNFYSVELLPGSSNGTEQDSYIVDGQTGTAGYVCRAGRGDPVYYTQYSKPKLVWSGDSCFIRQSQSERTNQGSDTNQVVNQNEAQGEVYSNLLNGKQHEPEERRALFTVI</sequence>
<dbReference type="Gene3D" id="2.60.40.10">
    <property type="entry name" value="Immunoglobulins"/>
    <property type="match status" value="5"/>
</dbReference>
<dbReference type="GO" id="GO:0007166">
    <property type="term" value="P:cell surface receptor signaling pathway"/>
    <property type="evidence" value="ECO:0007669"/>
    <property type="project" value="TreeGrafter"/>
</dbReference>
<feature type="domain" description="Ig-like" evidence="3">
    <location>
        <begin position="142"/>
        <end position="216"/>
    </location>
</feature>
<dbReference type="PANTHER" id="PTHR11481:SF64">
    <property type="entry name" value="FC RECEPTOR-LIKE PROTEIN 4"/>
    <property type="match status" value="1"/>
</dbReference>
<dbReference type="PROSITE" id="PS50835">
    <property type="entry name" value="IG_LIKE"/>
    <property type="match status" value="5"/>
</dbReference>
<keyword evidence="2" id="KW-1015">Disulfide bond</keyword>
<feature type="domain" description="Ig-like" evidence="3">
    <location>
        <begin position="231"/>
        <end position="315"/>
    </location>
</feature>
<accession>A0A6G0HJ68</accession>
<dbReference type="InterPro" id="IPR013783">
    <property type="entry name" value="Ig-like_fold"/>
</dbReference>
<dbReference type="InterPro" id="IPR050488">
    <property type="entry name" value="Ig_Fc_receptor"/>
</dbReference>
<feature type="domain" description="Ig-like" evidence="3">
    <location>
        <begin position="50"/>
        <end position="139"/>
    </location>
</feature>
<evidence type="ECO:0000256" key="2">
    <source>
        <dbReference type="ARBA" id="ARBA00023157"/>
    </source>
</evidence>
<evidence type="ECO:0000256" key="1">
    <source>
        <dbReference type="ARBA" id="ARBA00022729"/>
    </source>
</evidence>
<dbReference type="InterPro" id="IPR003598">
    <property type="entry name" value="Ig_sub2"/>
</dbReference>
<reference evidence="4 5" key="1">
    <citation type="submission" date="2019-07" db="EMBL/GenBank/DDBJ databases">
        <title>Chromosome genome assembly for large yellow croaker.</title>
        <authorList>
            <person name="Xiao S."/>
        </authorList>
    </citation>
    <scope>NUCLEOTIDE SEQUENCE [LARGE SCALE GENOMIC DNA]</scope>
    <source>
        <strain evidence="4">JMULYC20181020</strain>
        <tissue evidence="4">Muscle</tissue>
    </source>
</reference>
<dbReference type="InterPro" id="IPR036179">
    <property type="entry name" value="Ig-like_dom_sf"/>
</dbReference>
<protein>
    <recommendedName>
        <fullName evidence="3">Ig-like domain-containing protein</fullName>
    </recommendedName>
</protein>
<dbReference type="SUPFAM" id="SSF48726">
    <property type="entry name" value="Immunoglobulin"/>
    <property type="match status" value="5"/>
</dbReference>
<evidence type="ECO:0000313" key="4">
    <source>
        <dbReference type="EMBL" id="KAE8279289.1"/>
    </source>
</evidence>
<dbReference type="SMART" id="SM00408">
    <property type="entry name" value="IGc2"/>
    <property type="match status" value="4"/>
</dbReference>
<dbReference type="Proteomes" id="UP000424527">
    <property type="component" value="Unassembled WGS sequence"/>
</dbReference>
<dbReference type="InterPro" id="IPR007110">
    <property type="entry name" value="Ig-like_dom"/>
</dbReference>
<dbReference type="InterPro" id="IPR003599">
    <property type="entry name" value="Ig_sub"/>
</dbReference>
<dbReference type="SMART" id="SM00409">
    <property type="entry name" value="IG"/>
    <property type="match status" value="5"/>
</dbReference>
<dbReference type="Pfam" id="PF13895">
    <property type="entry name" value="Ig_2"/>
    <property type="match status" value="1"/>
</dbReference>
<feature type="domain" description="Ig-like" evidence="3">
    <location>
        <begin position="324"/>
        <end position="407"/>
    </location>
</feature>
<evidence type="ECO:0000259" key="3">
    <source>
        <dbReference type="PROSITE" id="PS50835"/>
    </source>
</evidence>
<comment type="caution">
    <text evidence="4">The sequence shown here is derived from an EMBL/GenBank/DDBJ whole genome shotgun (WGS) entry which is preliminary data.</text>
</comment>
<gene>
    <name evidence="4" type="ORF">D5F01_LYC22875</name>
</gene>
<dbReference type="Pfam" id="PF13927">
    <property type="entry name" value="Ig_3"/>
    <property type="match status" value="2"/>
</dbReference>
<dbReference type="AlphaFoldDB" id="A0A6G0HJ68"/>
<keyword evidence="1" id="KW-0732">Signal</keyword>
<proteinExistence type="predicted"/>
<dbReference type="GO" id="GO:0009897">
    <property type="term" value="C:external side of plasma membrane"/>
    <property type="evidence" value="ECO:0007669"/>
    <property type="project" value="TreeGrafter"/>
</dbReference>
<feature type="domain" description="Ig-like" evidence="3">
    <location>
        <begin position="413"/>
        <end position="491"/>
    </location>
</feature>
<name>A0A6G0HJ68_LARCR</name>
<dbReference type="PANTHER" id="PTHR11481">
    <property type="entry name" value="IMMUNOGLOBULIN FC RECEPTOR"/>
    <property type="match status" value="1"/>
</dbReference>
<keyword evidence="5" id="KW-1185">Reference proteome</keyword>
<dbReference type="GO" id="GO:0006955">
    <property type="term" value="P:immune response"/>
    <property type="evidence" value="ECO:0007669"/>
    <property type="project" value="TreeGrafter"/>
</dbReference>
<organism evidence="4 5">
    <name type="scientific">Larimichthys crocea</name>
    <name type="common">Large yellow croaker</name>
    <name type="synonym">Pseudosciaena crocea</name>
    <dbReference type="NCBI Taxonomy" id="215358"/>
    <lineage>
        <taxon>Eukaryota</taxon>
        <taxon>Metazoa</taxon>
        <taxon>Chordata</taxon>
        <taxon>Craniata</taxon>
        <taxon>Vertebrata</taxon>
        <taxon>Euteleostomi</taxon>
        <taxon>Actinopterygii</taxon>
        <taxon>Neopterygii</taxon>
        <taxon>Teleostei</taxon>
        <taxon>Neoteleostei</taxon>
        <taxon>Acanthomorphata</taxon>
        <taxon>Eupercaria</taxon>
        <taxon>Sciaenidae</taxon>
        <taxon>Larimichthys</taxon>
    </lineage>
</organism>
<dbReference type="EMBL" id="REGW02000023">
    <property type="protein sequence ID" value="KAE8279289.1"/>
    <property type="molecule type" value="Genomic_DNA"/>
</dbReference>
<evidence type="ECO:0000313" key="5">
    <source>
        <dbReference type="Proteomes" id="UP000424527"/>
    </source>
</evidence>
<dbReference type="GO" id="GO:0004888">
    <property type="term" value="F:transmembrane signaling receptor activity"/>
    <property type="evidence" value="ECO:0007669"/>
    <property type="project" value="TreeGrafter"/>
</dbReference>